<sequence>MALFGADGPTRFEAYHAYRKKRHIDCCKAKLTKKYVIFCLLYGLPMELLRHLPWSDH</sequence>
<dbReference type="AlphaFoldDB" id="F3YZS2"/>
<protein>
    <submittedName>
        <fullName evidence="1">Uncharacterized protein</fullName>
    </submittedName>
</protein>
<dbReference type="HOGENOM" id="CLU_2989179_0_0_7"/>
<dbReference type="KEGG" id="daf:Desaf_2555"/>
<proteinExistence type="predicted"/>
<accession>F3YZS2</accession>
<name>F3YZS2_DESAF</name>
<organism evidence="1 2">
    <name type="scientific">Desulfocurvibacter africanus subsp. africanus str. Walvis Bay</name>
    <dbReference type="NCBI Taxonomy" id="690850"/>
    <lineage>
        <taxon>Bacteria</taxon>
        <taxon>Pseudomonadati</taxon>
        <taxon>Thermodesulfobacteriota</taxon>
        <taxon>Desulfovibrionia</taxon>
        <taxon>Desulfovibrionales</taxon>
        <taxon>Desulfovibrionaceae</taxon>
        <taxon>Desulfocurvibacter</taxon>
    </lineage>
</organism>
<dbReference type="Proteomes" id="UP000007844">
    <property type="component" value="Chromosome"/>
</dbReference>
<evidence type="ECO:0000313" key="1">
    <source>
        <dbReference type="EMBL" id="EGJ50877.1"/>
    </source>
</evidence>
<gene>
    <name evidence="1" type="ORF">Desaf_2555</name>
</gene>
<dbReference type="EMBL" id="CP003221">
    <property type="protein sequence ID" value="EGJ50877.1"/>
    <property type="molecule type" value="Genomic_DNA"/>
</dbReference>
<keyword evidence="2" id="KW-1185">Reference proteome</keyword>
<evidence type="ECO:0000313" key="2">
    <source>
        <dbReference type="Proteomes" id="UP000007844"/>
    </source>
</evidence>
<reference evidence="1 2" key="1">
    <citation type="journal article" date="2011" name="J. Bacteriol.">
        <title>Genome sequence of the mercury-methylating and pleomorphic Desulfovibrio africanus Strain Walvis Bay.</title>
        <authorList>
            <person name="Brown S.D."/>
            <person name="Wall J.D."/>
            <person name="Kucken A.M."/>
            <person name="Gilmour C.C."/>
            <person name="Podar M."/>
            <person name="Brandt C.C."/>
            <person name="Teshima H."/>
            <person name="Detter J.C."/>
            <person name="Han C.S."/>
            <person name="Land M.L."/>
            <person name="Lucas S."/>
            <person name="Han J."/>
            <person name="Pennacchio L."/>
            <person name="Nolan M."/>
            <person name="Pitluck S."/>
            <person name="Woyke T."/>
            <person name="Goodwin L."/>
            <person name="Palumbo A.V."/>
            <person name="Elias D.A."/>
        </authorList>
    </citation>
    <scope>NUCLEOTIDE SEQUENCE [LARGE SCALE GENOMIC DNA]</scope>
    <source>
        <strain evidence="1 2">Walvis Bay</strain>
    </source>
</reference>